<dbReference type="AlphaFoldDB" id="A0A3L9L700"/>
<dbReference type="EMBL" id="RDEX01000001">
    <property type="protein sequence ID" value="RLY94763.1"/>
    <property type="molecule type" value="Genomic_DNA"/>
</dbReference>
<evidence type="ECO:0008006" key="3">
    <source>
        <dbReference type="Google" id="ProtNLM"/>
    </source>
</evidence>
<reference evidence="1 2" key="1">
    <citation type="submission" date="2018-10" db="EMBL/GenBank/DDBJ databases">
        <title>Kocuria tytonicola, new bacteria from the preen glands of American barn owls (Tyto furcata).</title>
        <authorList>
            <person name="Braun M.S."/>
            <person name="Wang E."/>
            <person name="Zimmermann S."/>
            <person name="Boutin S."/>
            <person name="Wagner H."/>
            <person name="Wink M."/>
        </authorList>
    </citation>
    <scope>NUCLEOTIDE SEQUENCE [LARGE SCALE GENOMIC DNA]</scope>
    <source>
        <strain evidence="1 2">473</strain>
    </source>
</reference>
<evidence type="ECO:0000313" key="1">
    <source>
        <dbReference type="EMBL" id="RLY94763.1"/>
    </source>
</evidence>
<evidence type="ECO:0000313" key="2">
    <source>
        <dbReference type="Proteomes" id="UP000277871"/>
    </source>
</evidence>
<gene>
    <name evidence="1" type="ORF">EAE32_06390</name>
</gene>
<proteinExistence type="predicted"/>
<name>A0A3L9L700_9MICC</name>
<protein>
    <recommendedName>
        <fullName evidence="3">Preprotein translocase subunit SecB</fullName>
    </recommendedName>
</protein>
<keyword evidence="2" id="KW-1185">Reference proteome</keyword>
<dbReference type="SUPFAM" id="SSF54611">
    <property type="entry name" value="SecB-like"/>
    <property type="match status" value="1"/>
</dbReference>
<dbReference type="InterPro" id="IPR035958">
    <property type="entry name" value="SecB-like_sf"/>
</dbReference>
<dbReference type="Proteomes" id="UP000277871">
    <property type="component" value="Unassembled WGS sequence"/>
</dbReference>
<accession>A0A3L9L700</accession>
<dbReference type="Gene3D" id="3.10.420.10">
    <property type="entry name" value="SecB-like"/>
    <property type="match status" value="1"/>
</dbReference>
<sequence length="141" mass="15263">MMSTVEVVLHDVHTIKACAELDTSNGISLEPVEAGEFTPEISFRFLAEKDAEHPATRMGVITVAGDTASGRFEVEVAGVFTMPDPGALPEPENRMVVGHALNLLFPFVRAEIRDITARVLKASLVAPPMDFTQGDVTEVRD</sequence>
<comment type="caution">
    <text evidence="1">The sequence shown here is derived from an EMBL/GenBank/DDBJ whole genome shotgun (WGS) entry which is preliminary data.</text>
</comment>
<organism evidence="1 2">
    <name type="scientific">Kocuria tytonicola</name>
    <dbReference type="NCBI Taxonomy" id="2055946"/>
    <lineage>
        <taxon>Bacteria</taxon>
        <taxon>Bacillati</taxon>
        <taxon>Actinomycetota</taxon>
        <taxon>Actinomycetes</taxon>
        <taxon>Micrococcales</taxon>
        <taxon>Micrococcaceae</taxon>
        <taxon>Kocuria</taxon>
    </lineage>
</organism>